<keyword evidence="4" id="KW-1185">Reference proteome</keyword>
<dbReference type="Proteomes" id="UP000652761">
    <property type="component" value="Unassembled WGS sequence"/>
</dbReference>
<evidence type="ECO:0000256" key="1">
    <source>
        <dbReference type="SAM" id="MobiDB-lite"/>
    </source>
</evidence>
<reference evidence="3" key="1">
    <citation type="submission" date="2017-07" db="EMBL/GenBank/DDBJ databases">
        <title>Taro Niue Genome Assembly and Annotation.</title>
        <authorList>
            <person name="Atibalentja N."/>
            <person name="Keating K."/>
            <person name="Fields C.J."/>
        </authorList>
    </citation>
    <scope>NUCLEOTIDE SEQUENCE</scope>
    <source>
        <strain evidence="3">Niue_2</strain>
        <tissue evidence="3">Leaf</tissue>
    </source>
</reference>
<sequence length="335" mass="35883">MSKTKSPPSASGLPSTLGQQQRKPLEKGHLRYQEDIDGPWVMQTPIVDEPTSLLPATATMVSYEHAFGDGILIAAPFPTSQVASPAASIPTLGGLAVGSELDRFIREEATTVDGAADADVLRAPLSLIASGNSILPIPQALKTLPLIPYQDASLVAMSLSCGRVTVLLPWSSLSMPNVLRRSGAPHPLPPCGTLFLVRQPIIRGLGLWLLILSQDEKLGGNDDCTVSAHRNGDGTNIKVHAGGITTMAHNIDSRGTPTRKLVDPSPPPLLFLCFFFLRSSPPSLLFLLVALLPPLLLCHYVGGRKGPSPPQRRLLPPLLQLAVAWGHRRRILPLR</sequence>
<organism evidence="3 4">
    <name type="scientific">Colocasia esculenta</name>
    <name type="common">Wild taro</name>
    <name type="synonym">Arum esculentum</name>
    <dbReference type="NCBI Taxonomy" id="4460"/>
    <lineage>
        <taxon>Eukaryota</taxon>
        <taxon>Viridiplantae</taxon>
        <taxon>Streptophyta</taxon>
        <taxon>Embryophyta</taxon>
        <taxon>Tracheophyta</taxon>
        <taxon>Spermatophyta</taxon>
        <taxon>Magnoliopsida</taxon>
        <taxon>Liliopsida</taxon>
        <taxon>Araceae</taxon>
        <taxon>Aroideae</taxon>
        <taxon>Colocasieae</taxon>
        <taxon>Colocasia</taxon>
    </lineage>
</organism>
<comment type="caution">
    <text evidence="3">The sequence shown here is derived from an EMBL/GenBank/DDBJ whole genome shotgun (WGS) entry which is preliminary data.</text>
</comment>
<proteinExistence type="predicted"/>
<evidence type="ECO:0000313" key="3">
    <source>
        <dbReference type="EMBL" id="MQL81074.1"/>
    </source>
</evidence>
<dbReference type="EMBL" id="NMUH01000544">
    <property type="protein sequence ID" value="MQL81074.1"/>
    <property type="molecule type" value="Genomic_DNA"/>
</dbReference>
<keyword evidence="2" id="KW-0472">Membrane</keyword>
<protein>
    <submittedName>
        <fullName evidence="3">Uncharacterized protein</fullName>
    </submittedName>
</protein>
<accession>A0A843UGF5</accession>
<name>A0A843UGF5_COLES</name>
<feature type="region of interest" description="Disordered" evidence="1">
    <location>
        <begin position="1"/>
        <end position="25"/>
    </location>
</feature>
<dbReference type="AlphaFoldDB" id="A0A843UGF5"/>
<evidence type="ECO:0000313" key="4">
    <source>
        <dbReference type="Proteomes" id="UP000652761"/>
    </source>
</evidence>
<keyword evidence="2" id="KW-1133">Transmembrane helix</keyword>
<keyword evidence="2" id="KW-0812">Transmembrane</keyword>
<gene>
    <name evidence="3" type="ORF">Taro_013507</name>
</gene>
<feature type="compositionally biased region" description="Polar residues" evidence="1">
    <location>
        <begin position="1"/>
        <end position="22"/>
    </location>
</feature>
<feature type="transmembrane region" description="Helical" evidence="2">
    <location>
        <begin position="284"/>
        <end position="303"/>
    </location>
</feature>
<evidence type="ECO:0000256" key="2">
    <source>
        <dbReference type="SAM" id="Phobius"/>
    </source>
</evidence>